<dbReference type="AlphaFoldDB" id="A0A1H3UQP1"/>
<evidence type="ECO:0000256" key="7">
    <source>
        <dbReference type="SAM" id="MobiDB-lite"/>
    </source>
</evidence>
<evidence type="ECO:0000256" key="4">
    <source>
        <dbReference type="ARBA" id="ARBA00023139"/>
    </source>
</evidence>
<name>A0A1H3UQP1_9BACI</name>
<sequence>MKKLLKALSVMGLSLGLLAACGTADDDAAEQQNQDDQTQGSGEEDEAGAENGEEATGELVELVVGASNVPHAEILEFAKPLLAEEGIDLDIVSFTDYVLPNEALAAHELDANYFQHIPYLNAQNEDHGYGFVNAGGIHIEPIGVYSQEYSSLEELPDGAEIIMSDSVADHGRILMMLEEQGLITLAEGAGIGASIDDIVENPHDFQFLARVEAALLPIAYENGEGDAVLINSNYALDAGLNPLEDAIALESGDQDNPYVNVIAVNAGDETDDRIVTLVNVLQSEEVKQFILDKYNGAVVPAE</sequence>
<evidence type="ECO:0000256" key="3">
    <source>
        <dbReference type="ARBA" id="ARBA00023136"/>
    </source>
</evidence>
<feature type="compositionally biased region" description="Acidic residues" evidence="7">
    <location>
        <begin position="42"/>
        <end position="54"/>
    </location>
</feature>
<dbReference type="SUPFAM" id="SSF53850">
    <property type="entry name" value="Periplasmic binding protein-like II"/>
    <property type="match status" value="1"/>
</dbReference>
<gene>
    <name evidence="9" type="ORF">SAMN05421736_1241</name>
</gene>
<proteinExistence type="inferred from homology"/>
<dbReference type="PROSITE" id="PS51257">
    <property type="entry name" value="PROKAR_LIPOPROTEIN"/>
    <property type="match status" value="1"/>
</dbReference>
<evidence type="ECO:0000256" key="2">
    <source>
        <dbReference type="ARBA" id="ARBA00022729"/>
    </source>
</evidence>
<evidence type="ECO:0000256" key="1">
    <source>
        <dbReference type="ARBA" id="ARBA00004635"/>
    </source>
</evidence>
<feature type="region of interest" description="Disordered" evidence="7">
    <location>
        <begin position="26"/>
        <end position="54"/>
    </location>
</feature>
<protein>
    <recommendedName>
        <fullName evidence="6">Lipoprotein</fullName>
    </recommendedName>
</protein>
<accession>A0A1H3UQP1</accession>
<dbReference type="CDD" id="cd13597">
    <property type="entry name" value="PBP2_lipoprotein_Tp32"/>
    <property type="match status" value="1"/>
</dbReference>
<evidence type="ECO:0000256" key="5">
    <source>
        <dbReference type="ARBA" id="ARBA00023288"/>
    </source>
</evidence>
<feature type="compositionally biased region" description="Low complexity" evidence="7">
    <location>
        <begin position="30"/>
        <end position="41"/>
    </location>
</feature>
<dbReference type="STRING" id="1503961.SAMN05421736_1241"/>
<keyword evidence="3" id="KW-0472">Membrane</keyword>
<reference evidence="10" key="1">
    <citation type="submission" date="2016-10" db="EMBL/GenBank/DDBJ databases">
        <authorList>
            <person name="Varghese N."/>
            <person name="Submissions S."/>
        </authorList>
    </citation>
    <scope>NUCLEOTIDE SEQUENCE [LARGE SCALE GENOMIC DNA]</scope>
    <source>
        <strain evidence="10">SP</strain>
    </source>
</reference>
<evidence type="ECO:0000313" key="9">
    <source>
        <dbReference type="EMBL" id="SDZ64089.1"/>
    </source>
</evidence>
<dbReference type="PIRSF" id="PIRSF002854">
    <property type="entry name" value="MetQ"/>
    <property type="match status" value="1"/>
</dbReference>
<evidence type="ECO:0000256" key="8">
    <source>
        <dbReference type="SAM" id="SignalP"/>
    </source>
</evidence>
<comment type="similarity">
    <text evidence="6">Belongs to the nlpA lipoprotein family.</text>
</comment>
<dbReference type="EMBL" id="FNPI01000024">
    <property type="protein sequence ID" value="SDZ64089.1"/>
    <property type="molecule type" value="Genomic_DNA"/>
</dbReference>
<keyword evidence="5 6" id="KW-0449">Lipoprotein</keyword>
<dbReference type="PANTHER" id="PTHR30429:SF0">
    <property type="entry name" value="METHIONINE-BINDING LIPOPROTEIN METQ"/>
    <property type="match status" value="1"/>
</dbReference>
<feature type="chain" id="PRO_5039618123" description="Lipoprotein" evidence="8">
    <location>
        <begin position="20"/>
        <end position="302"/>
    </location>
</feature>
<feature type="signal peptide" evidence="8">
    <location>
        <begin position="1"/>
        <end position="19"/>
    </location>
</feature>
<evidence type="ECO:0000313" key="10">
    <source>
        <dbReference type="Proteomes" id="UP000198935"/>
    </source>
</evidence>
<dbReference type="Proteomes" id="UP000198935">
    <property type="component" value="Unassembled WGS sequence"/>
</dbReference>
<dbReference type="Pfam" id="PF03180">
    <property type="entry name" value="Lipoprotein_9"/>
    <property type="match status" value="1"/>
</dbReference>
<dbReference type="PANTHER" id="PTHR30429">
    <property type="entry name" value="D-METHIONINE-BINDING LIPOPROTEIN METQ"/>
    <property type="match status" value="1"/>
</dbReference>
<dbReference type="InterPro" id="IPR004872">
    <property type="entry name" value="Lipoprotein_NlpA"/>
</dbReference>
<keyword evidence="10" id="KW-1185">Reference proteome</keyword>
<dbReference type="GO" id="GO:0016020">
    <property type="term" value="C:membrane"/>
    <property type="evidence" value="ECO:0007669"/>
    <property type="project" value="UniProtKB-SubCell"/>
</dbReference>
<organism evidence="9 10">
    <name type="scientific">Evansella caseinilytica</name>
    <dbReference type="NCBI Taxonomy" id="1503961"/>
    <lineage>
        <taxon>Bacteria</taxon>
        <taxon>Bacillati</taxon>
        <taxon>Bacillota</taxon>
        <taxon>Bacilli</taxon>
        <taxon>Bacillales</taxon>
        <taxon>Bacillaceae</taxon>
        <taxon>Evansella</taxon>
    </lineage>
</organism>
<evidence type="ECO:0000256" key="6">
    <source>
        <dbReference type="PIRNR" id="PIRNR002854"/>
    </source>
</evidence>
<keyword evidence="2 8" id="KW-0732">Signal</keyword>
<keyword evidence="4" id="KW-0564">Palmitate</keyword>
<dbReference type="OrthoDB" id="9812878at2"/>
<comment type="subcellular location">
    <subcellularLocation>
        <location evidence="1">Membrane</location>
        <topology evidence="1">Lipid-anchor</topology>
    </subcellularLocation>
</comment>
<dbReference type="Gene3D" id="3.40.190.10">
    <property type="entry name" value="Periplasmic binding protein-like II"/>
    <property type="match status" value="2"/>
</dbReference>